<protein>
    <submittedName>
        <fullName evidence="1">Uncharacterized protein</fullName>
    </submittedName>
</protein>
<dbReference type="EMBL" id="ADBY01000012">
    <property type="protein sequence ID" value="EFE98098.1"/>
    <property type="molecule type" value="Genomic_DNA"/>
</dbReference>
<proteinExistence type="predicted"/>
<dbReference type="STRING" id="667129.HMPREF0758_0143"/>
<gene>
    <name evidence="1" type="ORF">HMPREF0758_0143</name>
</gene>
<reference evidence="1 2" key="1">
    <citation type="submission" date="2010-01" db="EMBL/GenBank/DDBJ databases">
        <authorList>
            <person name="Muzny D."/>
            <person name="Qin X."/>
            <person name="Deng J."/>
            <person name="Jiang H."/>
            <person name="Liu Y."/>
            <person name="Qu J."/>
            <person name="Song X.-Z."/>
            <person name="Zhang L."/>
            <person name="Thornton R."/>
            <person name="Coyle M."/>
            <person name="Francisco L."/>
            <person name="Jackson L."/>
            <person name="Javaid M."/>
            <person name="Korchina V."/>
            <person name="Kovar C."/>
            <person name="Mata R."/>
            <person name="Mathew T."/>
            <person name="Ngo R."/>
            <person name="Nguyen L."/>
            <person name="Nguyen N."/>
            <person name="Okwuonu G."/>
            <person name="Ongeri F."/>
            <person name="Pham C."/>
            <person name="Simmons D."/>
            <person name="Wilczek-Boney K."/>
            <person name="Hale W."/>
            <person name="Jakkamsetti A."/>
            <person name="Pham P."/>
            <person name="Ruth R."/>
            <person name="San Lucas F."/>
            <person name="Warren J."/>
            <person name="Zhang J."/>
            <person name="Zhao Z."/>
            <person name="Zhou C."/>
            <person name="Zhu D."/>
            <person name="Lee S."/>
            <person name="Bess C."/>
            <person name="Blankenburg K."/>
            <person name="Forbes L."/>
            <person name="Fu Q."/>
            <person name="Gubbala S."/>
            <person name="Hirani K."/>
            <person name="Jayaseelan J.C."/>
            <person name="Lara F."/>
            <person name="Munidasa M."/>
            <person name="Palculict T."/>
            <person name="Patil S."/>
            <person name="Pu L.-L."/>
            <person name="Saada N."/>
            <person name="Tang L."/>
            <person name="Weissenberger G."/>
            <person name="Zhu Y."/>
            <person name="Hemphill L."/>
            <person name="Shang Y."/>
            <person name="Youmans B."/>
            <person name="Ayvaz T."/>
            <person name="Ross M."/>
            <person name="Santibanez J."/>
            <person name="Aqrawi P."/>
            <person name="Gross S."/>
            <person name="Joshi V."/>
            <person name="Fowler G."/>
            <person name="Nazareth L."/>
            <person name="Reid J."/>
            <person name="Worley K."/>
            <person name="Petrosino J."/>
            <person name="Highlander S."/>
            <person name="Gibbs R."/>
        </authorList>
    </citation>
    <scope>NUCLEOTIDE SEQUENCE [LARGE SCALE GENOMIC DNA]</scope>
    <source>
        <strain evidence="1 2">DSM 4582</strain>
    </source>
</reference>
<organism evidence="1 2">
    <name type="scientific">Serratia odorifera DSM 4582</name>
    <dbReference type="NCBI Taxonomy" id="667129"/>
    <lineage>
        <taxon>Bacteria</taxon>
        <taxon>Pseudomonadati</taxon>
        <taxon>Pseudomonadota</taxon>
        <taxon>Gammaproteobacteria</taxon>
        <taxon>Enterobacterales</taxon>
        <taxon>Yersiniaceae</taxon>
        <taxon>Serratia</taxon>
    </lineage>
</organism>
<dbReference type="HOGENOM" id="CLU_3257729_0_0_6"/>
<sequence length="42" mass="4878">MNILATCFIDWRHGLLYLRYFCNFVAVRCNAFPLGIILGQTL</sequence>
<keyword evidence="2" id="KW-1185">Reference proteome</keyword>
<comment type="caution">
    <text evidence="1">The sequence shown here is derived from an EMBL/GenBank/DDBJ whole genome shotgun (WGS) entry which is preliminary data.</text>
</comment>
<accession>D4DW43</accession>
<evidence type="ECO:0000313" key="1">
    <source>
        <dbReference type="EMBL" id="EFE98098.1"/>
    </source>
</evidence>
<dbReference type="Proteomes" id="UP000005723">
    <property type="component" value="Unassembled WGS sequence"/>
</dbReference>
<evidence type="ECO:0000313" key="2">
    <source>
        <dbReference type="Proteomes" id="UP000005723"/>
    </source>
</evidence>
<dbReference type="AlphaFoldDB" id="D4DW43"/>
<name>D4DW43_SEROD</name>